<evidence type="ECO:0000313" key="2">
    <source>
        <dbReference type="EMBL" id="JAP51993.1"/>
    </source>
</evidence>
<sequence>MSSGGSDFQPFFFTGSNTSSEINSDVCPLNFTFQCGSCTALSLSSNLTAASLVDPLKTVAAESSTNFPVRNTEKSGWCSLNKRPLVSAVEDESETNGIPRKMHITEEAISTHFSTMEITTRSPPSSAFPSSSSHLPTPSFNFALNNGPKESTLMCSQPQYSSVAALACHASTENPTLSQYQDSDEESTDDTLKPKLRLPQELRKELNQLKSTGGLCDSDIQILMRPQPCLALVPYTPRIPLPGLVTKNAVPEEDKDEEDNDTMDASISPPARLASPPFLSWPSSSFSSPSGTSVQQSSFLFSRPLSWQPNFAAKP</sequence>
<protein>
    <submittedName>
        <fullName evidence="2">Uncharacterized protein</fullName>
    </submittedName>
</protein>
<feature type="region of interest" description="Disordered" evidence="1">
    <location>
        <begin position="175"/>
        <end position="195"/>
    </location>
</feature>
<name>A0A0X3PJH3_SCHSO</name>
<organism evidence="2">
    <name type="scientific">Schistocephalus solidus</name>
    <name type="common">Tapeworm</name>
    <dbReference type="NCBI Taxonomy" id="70667"/>
    <lineage>
        <taxon>Eukaryota</taxon>
        <taxon>Metazoa</taxon>
        <taxon>Spiralia</taxon>
        <taxon>Lophotrochozoa</taxon>
        <taxon>Platyhelminthes</taxon>
        <taxon>Cestoda</taxon>
        <taxon>Eucestoda</taxon>
        <taxon>Diphyllobothriidea</taxon>
        <taxon>Diphyllobothriidae</taxon>
        <taxon>Schistocephalus</taxon>
    </lineage>
</organism>
<accession>A0A0X3PJH3</accession>
<feature type="compositionally biased region" description="Low complexity" evidence="1">
    <location>
        <begin position="275"/>
        <end position="295"/>
    </location>
</feature>
<gene>
    <name evidence="2" type="ORF">TR162769</name>
</gene>
<reference evidence="2" key="1">
    <citation type="submission" date="2016-01" db="EMBL/GenBank/DDBJ databases">
        <title>Reference transcriptome for the parasite Schistocephalus solidus: insights into the molecular evolution of parasitism.</title>
        <authorList>
            <person name="Hebert F.O."/>
            <person name="Grambauer S."/>
            <person name="Barber I."/>
            <person name="Landry C.R."/>
            <person name="Aubin-Horth N."/>
        </authorList>
    </citation>
    <scope>NUCLEOTIDE SEQUENCE</scope>
</reference>
<feature type="compositionally biased region" description="Acidic residues" evidence="1">
    <location>
        <begin position="251"/>
        <end position="262"/>
    </location>
</feature>
<dbReference type="AlphaFoldDB" id="A0A0X3PJH3"/>
<evidence type="ECO:0000256" key="1">
    <source>
        <dbReference type="SAM" id="MobiDB-lite"/>
    </source>
</evidence>
<feature type="region of interest" description="Disordered" evidence="1">
    <location>
        <begin position="250"/>
        <end position="295"/>
    </location>
</feature>
<dbReference type="EMBL" id="GEEE01011232">
    <property type="protein sequence ID" value="JAP51993.1"/>
    <property type="molecule type" value="Transcribed_RNA"/>
</dbReference>
<proteinExistence type="predicted"/>